<dbReference type="EMBL" id="CP040812">
    <property type="protein sequence ID" value="QCY71222.1"/>
    <property type="molecule type" value="Genomic_DNA"/>
</dbReference>
<proteinExistence type="predicted"/>
<protein>
    <submittedName>
        <fullName evidence="1">Lamin tail domain-containing protein</fullName>
    </submittedName>
</protein>
<dbReference type="RefSeq" id="WP_139067770.1">
    <property type="nucleotide sequence ID" value="NZ_CP040812.1"/>
</dbReference>
<name>A0A5B7X8V5_9FLAO</name>
<evidence type="ECO:0000313" key="1">
    <source>
        <dbReference type="EMBL" id="QCY71222.1"/>
    </source>
</evidence>
<dbReference type="PROSITE" id="PS51257">
    <property type="entry name" value="PROKAR_LIPOPROTEIN"/>
    <property type="match status" value="1"/>
</dbReference>
<evidence type="ECO:0000313" key="2">
    <source>
        <dbReference type="Proteomes" id="UP000309016"/>
    </source>
</evidence>
<organism evidence="1 2">
    <name type="scientific">Antarcticibacterium flavum</name>
    <dbReference type="NCBI Taxonomy" id="2058175"/>
    <lineage>
        <taxon>Bacteria</taxon>
        <taxon>Pseudomonadati</taxon>
        <taxon>Bacteroidota</taxon>
        <taxon>Flavobacteriia</taxon>
        <taxon>Flavobacteriales</taxon>
        <taxon>Flavobacteriaceae</taxon>
        <taxon>Antarcticibacterium</taxon>
    </lineage>
</organism>
<reference evidence="1 2" key="1">
    <citation type="submission" date="2019-06" db="EMBL/GenBank/DDBJ databases">
        <title>Complete genome sequence of Antarcticibacterium flavum KCTC 52984T from an Antarctic marine sediment.</title>
        <authorList>
            <person name="Lee Y.M."/>
            <person name="Shin S.C."/>
        </authorList>
    </citation>
    <scope>NUCLEOTIDE SEQUENCE [LARGE SCALE GENOMIC DNA]</scope>
    <source>
        <strain evidence="1 2">KCTC 52984</strain>
    </source>
</reference>
<dbReference type="Proteomes" id="UP000309016">
    <property type="component" value="Chromosome"/>
</dbReference>
<dbReference type="OrthoDB" id="5485925at2"/>
<keyword evidence="2" id="KW-1185">Reference proteome</keyword>
<gene>
    <name evidence="1" type="ORF">FHG64_18510</name>
</gene>
<accession>A0A5B7X8V5</accession>
<dbReference type="KEGG" id="afla:FHG64_18510"/>
<dbReference type="AlphaFoldDB" id="A0A5B7X8V5"/>
<sequence length="189" mass="21099">MRGALFYLFVMTFIFSSCEKDDAREPILVEEEFSPDLFFSEYIEGTSFNKALEIVNLTGRDIDLGAEGYSIKKQSNAAGDWTGELLLTGTLLRDNVYVIGNEAAVLPEILENAHLLRAGAPMDFNGNDPIGLFKEGILIDVIGEVDNDLDFGKDMTLRRRDDVTGPTSTYLPDEWDIYEVDTVDGLGYY</sequence>